<evidence type="ECO:0000313" key="7">
    <source>
        <dbReference type="EMBL" id="KSZ59614.1"/>
    </source>
</evidence>
<reference evidence="8" key="1">
    <citation type="submission" date="2015-01" db="EMBL/GenBank/DDBJ databases">
        <title>Draft genome sequence of Rhodococcus pyridinivorans strain KG-16, a hydrocarbon-degrading bacterium.</title>
        <authorList>
            <person name="Aggarwal R.K."/>
            <person name="Dawar C."/>
        </authorList>
    </citation>
    <scope>NUCLEOTIDE SEQUENCE [LARGE SCALE GENOMIC DNA]</scope>
    <source>
        <strain evidence="8">KG-16</strain>
    </source>
</reference>
<evidence type="ECO:0000256" key="5">
    <source>
        <dbReference type="SAM" id="Phobius"/>
    </source>
</evidence>
<sequence length="360" mass="38693">MQVGVLERGRFVGSWIVRAVREAGHERYVALQAFRSTLAAVIAWLVVTEVFHFQQAFLAPYVAVFLVEATLVRSLQQAVVQVGAVVAGLLVAVVVTWLVESTTAAIGIAVAVGYFAGRWRRFGASGIWVAITALLVIATGASDSPILLGERLAETMIGAAIGVAVTALVFPPVYSAGKEARELTGELRDLLRDMASGCREGSSGVRDWVQRARGIDSLVQRAFEESRWAHESARMNPRPAAARAGEWARRWDRTLDDLSSVSSAVEELAHALDPVLGDDIAEADRDRLRTGIAAILDALAEMVDAVGAGREVDPDGACRSNLTELERFATESDDLVLTARLGAVLHTARRIVAAMGLEVR</sequence>
<evidence type="ECO:0000256" key="3">
    <source>
        <dbReference type="ARBA" id="ARBA00022989"/>
    </source>
</evidence>
<feature type="transmembrane region" description="Helical" evidence="5">
    <location>
        <begin position="122"/>
        <end position="140"/>
    </location>
</feature>
<name>A0A0V9UNN5_9NOCA</name>
<keyword evidence="4 5" id="KW-0472">Membrane</keyword>
<dbReference type="GO" id="GO:0016020">
    <property type="term" value="C:membrane"/>
    <property type="evidence" value="ECO:0007669"/>
    <property type="project" value="UniProtKB-SubCell"/>
</dbReference>
<dbReference type="AlphaFoldDB" id="A0A0V9UNN5"/>
<keyword evidence="3 5" id="KW-1133">Transmembrane helix</keyword>
<proteinExistence type="predicted"/>
<organism evidence="7 8">
    <name type="scientific">Rhodococcus pyridinivorans KG-16</name>
    <dbReference type="NCBI Taxonomy" id="1441730"/>
    <lineage>
        <taxon>Bacteria</taxon>
        <taxon>Bacillati</taxon>
        <taxon>Actinomycetota</taxon>
        <taxon>Actinomycetes</taxon>
        <taxon>Mycobacteriales</taxon>
        <taxon>Nocardiaceae</taxon>
        <taxon>Rhodococcus</taxon>
    </lineage>
</organism>
<gene>
    <name evidence="7" type="ORF">Z045_05405</name>
</gene>
<feature type="domain" description="Integral membrane bound transporter" evidence="6">
    <location>
        <begin position="43"/>
        <end position="165"/>
    </location>
</feature>
<dbReference type="Proteomes" id="UP000053060">
    <property type="component" value="Unassembled WGS sequence"/>
</dbReference>
<feature type="transmembrane region" description="Helical" evidence="5">
    <location>
        <begin position="152"/>
        <end position="174"/>
    </location>
</feature>
<dbReference type="InterPro" id="IPR049453">
    <property type="entry name" value="Memb_transporter_dom"/>
</dbReference>
<evidence type="ECO:0000259" key="6">
    <source>
        <dbReference type="Pfam" id="PF13515"/>
    </source>
</evidence>
<protein>
    <recommendedName>
        <fullName evidence="6">Integral membrane bound transporter domain-containing protein</fullName>
    </recommendedName>
</protein>
<dbReference type="RefSeq" id="WP_060650972.1">
    <property type="nucleotide sequence ID" value="NZ_AZXY01000002.1"/>
</dbReference>
<reference evidence="7 8" key="2">
    <citation type="journal article" date="2016" name="Genome Announc.">
        <title>Draft Genome Sequence of a Versatile Hydrocarbon-Degrading Bacterium, Rhodococcus pyridinivorans Strain KG-16, Collected from Oil Fields in India.</title>
        <authorList>
            <person name="Aggarwal R.K."/>
            <person name="Dawar C."/>
            <person name="Phanindranath R."/>
            <person name="Mutnuri L."/>
            <person name="Dayal A.M."/>
        </authorList>
    </citation>
    <scope>NUCLEOTIDE SEQUENCE [LARGE SCALE GENOMIC DNA]</scope>
    <source>
        <strain evidence="7 8">KG-16</strain>
    </source>
</reference>
<evidence type="ECO:0000256" key="2">
    <source>
        <dbReference type="ARBA" id="ARBA00022692"/>
    </source>
</evidence>
<keyword evidence="2 5" id="KW-0812">Transmembrane</keyword>
<comment type="caution">
    <text evidence="7">The sequence shown here is derived from an EMBL/GenBank/DDBJ whole genome shotgun (WGS) entry which is preliminary data.</text>
</comment>
<dbReference type="PATRIC" id="fig|1441730.3.peg.1130"/>
<evidence type="ECO:0000256" key="1">
    <source>
        <dbReference type="ARBA" id="ARBA00004141"/>
    </source>
</evidence>
<comment type="subcellular location">
    <subcellularLocation>
        <location evidence="1">Membrane</location>
        <topology evidence="1">Multi-pass membrane protein</topology>
    </subcellularLocation>
</comment>
<dbReference type="EMBL" id="AZXY01000002">
    <property type="protein sequence ID" value="KSZ59614.1"/>
    <property type="molecule type" value="Genomic_DNA"/>
</dbReference>
<evidence type="ECO:0000313" key="8">
    <source>
        <dbReference type="Proteomes" id="UP000053060"/>
    </source>
</evidence>
<feature type="transmembrane region" description="Helical" evidence="5">
    <location>
        <begin position="84"/>
        <end position="116"/>
    </location>
</feature>
<accession>A0A0V9UNN5</accession>
<evidence type="ECO:0000256" key="4">
    <source>
        <dbReference type="ARBA" id="ARBA00023136"/>
    </source>
</evidence>
<dbReference type="Pfam" id="PF13515">
    <property type="entry name" value="FUSC_2"/>
    <property type="match status" value="1"/>
</dbReference>